<dbReference type="AlphaFoldDB" id="A0A7S2YDD7"/>
<feature type="compositionally biased region" description="Basic and acidic residues" evidence="1">
    <location>
        <begin position="43"/>
        <end position="53"/>
    </location>
</feature>
<evidence type="ECO:0000256" key="1">
    <source>
        <dbReference type="SAM" id="MobiDB-lite"/>
    </source>
</evidence>
<evidence type="ECO:0000313" key="2">
    <source>
        <dbReference type="EMBL" id="CAD9968357.1"/>
    </source>
</evidence>
<feature type="region of interest" description="Disordered" evidence="1">
    <location>
        <begin position="42"/>
        <end position="61"/>
    </location>
</feature>
<sequence>MTIIKRRRKSNSSPLSFFLLPVAAVGIVLLGAAYDIGYRKGGQTKEEHRRADETPDNASGLRITALPSSKVTNGNDRDLGLSAKRALNLPPKSLHPDWKLWEEMNESEGDIAFARAGTYLTKYGKLISDKKTKTHGTCPAVKFGGHMLCGPPPEPDNCVFFSFGINDDPSLDQELAETWKCRGFAGDPTVHHPSKLHPKVSFHNIGASTLSANEERLINKGGNEEWWETSMPKLKDFLNLDHVDIIKLDCEGCEVALARDILVEDPTFLHHVDQMSIETHVTKTWVSTKEQIYYFGMHFALLEEAGFVLEWSNIFGCSKRHEVAGCMEELVETGFPCGYRPWPNHPNVVLGRSCQDFLWKRYPDKAPGAVVV</sequence>
<dbReference type="InterPro" id="IPR026913">
    <property type="entry name" value="METTL24"/>
</dbReference>
<evidence type="ECO:0008006" key="3">
    <source>
        <dbReference type="Google" id="ProtNLM"/>
    </source>
</evidence>
<proteinExistence type="predicted"/>
<accession>A0A7S2YDD7</accession>
<name>A0A7S2YDD7_9STRA</name>
<organism evidence="2">
    <name type="scientific">Entomoneis paludosa</name>
    <dbReference type="NCBI Taxonomy" id="265537"/>
    <lineage>
        <taxon>Eukaryota</taxon>
        <taxon>Sar</taxon>
        <taxon>Stramenopiles</taxon>
        <taxon>Ochrophyta</taxon>
        <taxon>Bacillariophyta</taxon>
        <taxon>Bacillariophyceae</taxon>
        <taxon>Bacillariophycidae</taxon>
        <taxon>Entomoneidaceae</taxon>
        <taxon>Entomoneis</taxon>
    </lineage>
</organism>
<reference evidence="2" key="1">
    <citation type="submission" date="2021-01" db="EMBL/GenBank/DDBJ databases">
        <authorList>
            <person name="Corre E."/>
            <person name="Pelletier E."/>
            <person name="Niang G."/>
            <person name="Scheremetjew M."/>
            <person name="Finn R."/>
            <person name="Kale V."/>
            <person name="Holt S."/>
            <person name="Cochrane G."/>
            <person name="Meng A."/>
            <person name="Brown T."/>
            <person name="Cohen L."/>
        </authorList>
    </citation>
    <scope>NUCLEOTIDE SEQUENCE</scope>
    <source>
        <strain evidence="2">CCMP125</strain>
    </source>
</reference>
<dbReference type="PANTHER" id="PTHR32026:SF10">
    <property type="entry name" value="METHYLTRANSFERASE-LIKE PROTEIN 24-RELATED"/>
    <property type="match status" value="1"/>
</dbReference>
<protein>
    <recommendedName>
        <fullName evidence="3">Methyltransferase domain-containing protein</fullName>
    </recommendedName>
</protein>
<dbReference type="EMBL" id="HBHT01019659">
    <property type="protein sequence ID" value="CAD9968357.1"/>
    <property type="molecule type" value="Transcribed_RNA"/>
</dbReference>
<dbReference type="PANTHER" id="PTHR32026">
    <property type="entry name" value="METHYLTRANSFERASE-LIKE PROTEIN 24"/>
    <property type="match status" value="1"/>
</dbReference>
<gene>
    <name evidence="2" type="ORF">APAL1065_LOCUS13184</name>
</gene>